<comment type="cofactor">
    <cofactor evidence="1 14">
        <name>FAD</name>
        <dbReference type="ChEBI" id="CHEBI:57692"/>
    </cofactor>
</comment>
<dbReference type="Pfam" id="PF08491">
    <property type="entry name" value="SE"/>
    <property type="match status" value="1"/>
</dbReference>
<dbReference type="GO" id="GO:0050660">
    <property type="term" value="F:flavin adenine dinucleotide binding"/>
    <property type="evidence" value="ECO:0007669"/>
    <property type="project" value="UniProtKB-UniRule"/>
</dbReference>
<evidence type="ECO:0000256" key="7">
    <source>
        <dbReference type="ARBA" id="ARBA00022630"/>
    </source>
</evidence>
<dbReference type="Pfam" id="PF01266">
    <property type="entry name" value="DAO"/>
    <property type="match status" value="1"/>
</dbReference>
<dbReference type="AlphaFoldDB" id="A0A8X7V3U4"/>
<evidence type="ECO:0000256" key="11">
    <source>
        <dbReference type="ARBA" id="ARBA00023002"/>
    </source>
</evidence>
<evidence type="ECO:0000256" key="2">
    <source>
        <dbReference type="ARBA" id="ARBA00002173"/>
    </source>
</evidence>
<keyword evidence="8 14" id="KW-0812">Transmembrane</keyword>
<name>A0A8X7V3U4_BRACI</name>
<proteinExistence type="inferred from homology"/>
<evidence type="ECO:0000256" key="13">
    <source>
        <dbReference type="ARBA" id="ARBA00048658"/>
    </source>
</evidence>
<accession>A0A8X7V3U4</accession>
<evidence type="ECO:0000259" key="16">
    <source>
        <dbReference type="Pfam" id="PF08491"/>
    </source>
</evidence>
<keyword evidence="9 14" id="KW-0274">FAD</keyword>
<evidence type="ECO:0000256" key="6">
    <source>
        <dbReference type="ARBA" id="ARBA00012312"/>
    </source>
</evidence>
<evidence type="ECO:0000256" key="4">
    <source>
        <dbReference type="ARBA" id="ARBA00005018"/>
    </source>
</evidence>
<dbReference type="GO" id="GO:0009725">
    <property type="term" value="P:response to hormone"/>
    <property type="evidence" value="ECO:0007669"/>
    <property type="project" value="UniProtKB-ARBA"/>
</dbReference>
<comment type="subcellular location">
    <subcellularLocation>
        <location evidence="3 14">Membrane</location>
        <topology evidence="3 14">Multi-pass membrane protein</topology>
    </subcellularLocation>
</comment>
<dbReference type="InterPro" id="IPR013698">
    <property type="entry name" value="Squalene_epoxidase"/>
</dbReference>
<comment type="function">
    <text evidence="2 14">Catalyzes the stereospecific oxidation of squalene to (S)-2,3-epoxysqualene, and is considered to be a rate-limiting enzyme in steroid biosynthesis.</text>
</comment>
<dbReference type="EMBL" id="JAAMPC010000007">
    <property type="protein sequence ID" value="KAG2301244.1"/>
    <property type="molecule type" value="Genomic_DNA"/>
</dbReference>
<dbReference type="EC" id="1.14.14.17" evidence="6 14"/>
<dbReference type="GO" id="GO:0004506">
    <property type="term" value="F:squalene monooxygenase activity"/>
    <property type="evidence" value="ECO:0007669"/>
    <property type="project" value="UniProtKB-UniRule"/>
</dbReference>
<evidence type="ECO:0000256" key="8">
    <source>
        <dbReference type="ARBA" id="ARBA00022692"/>
    </source>
</evidence>
<evidence type="ECO:0000259" key="15">
    <source>
        <dbReference type="Pfam" id="PF01266"/>
    </source>
</evidence>
<dbReference type="PRINTS" id="PR00420">
    <property type="entry name" value="RNGMNOXGNASE"/>
</dbReference>
<organism evidence="17 18">
    <name type="scientific">Brassica carinata</name>
    <name type="common">Ethiopian mustard</name>
    <name type="synonym">Abyssinian cabbage</name>
    <dbReference type="NCBI Taxonomy" id="52824"/>
    <lineage>
        <taxon>Eukaryota</taxon>
        <taxon>Viridiplantae</taxon>
        <taxon>Streptophyta</taxon>
        <taxon>Embryophyta</taxon>
        <taxon>Tracheophyta</taxon>
        <taxon>Spermatophyta</taxon>
        <taxon>Magnoliopsida</taxon>
        <taxon>eudicotyledons</taxon>
        <taxon>Gunneridae</taxon>
        <taxon>Pentapetalae</taxon>
        <taxon>rosids</taxon>
        <taxon>malvids</taxon>
        <taxon>Brassicales</taxon>
        <taxon>Brassicaceae</taxon>
        <taxon>Brassiceae</taxon>
        <taxon>Brassica</taxon>
    </lineage>
</organism>
<dbReference type="GO" id="GO:0016126">
    <property type="term" value="P:sterol biosynthetic process"/>
    <property type="evidence" value="ECO:0007669"/>
    <property type="project" value="UniProtKB-UniRule"/>
</dbReference>
<keyword evidence="7 14" id="KW-0285">Flavoprotein</keyword>
<dbReference type="InterPro" id="IPR036188">
    <property type="entry name" value="FAD/NAD-bd_sf"/>
</dbReference>
<dbReference type="Proteomes" id="UP000886595">
    <property type="component" value="Unassembled WGS sequence"/>
</dbReference>
<comment type="pathway">
    <text evidence="4">Terpene metabolism; lanosterol biosynthesis; lanosterol from farnesyl diphosphate: step 2/3.</text>
</comment>
<evidence type="ECO:0000313" key="18">
    <source>
        <dbReference type="Proteomes" id="UP000886595"/>
    </source>
</evidence>
<comment type="caution">
    <text evidence="14">Lacks conserved residue(s) required for the propagation of feature annotation.</text>
</comment>
<dbReference type="PANTHER" id="PTHR10835:SF22">
    <property type="entry name" value="SQUALENE EPOXIDASE 5-RELATED"/>
    <property type="match status" value="1"/>
</dbReference>
<evidence type="ECO:0000256" key="10">
    <source>
        <dbReference type="ARBA" id="ARBA00022989"/>
    </source>
</evidence>
<dbReference type="SUPFAM" id="SSF51905">
    <property type="entry name" value="FAD/NAD(P)-binding domain"/>
    <property type="match status" value="1"/>
</dbReference>
<comment type="catalytic activity">
    <reaction evidence="13 14">
        <text>squalene + reduced [NADPH--hemoprotein reductase] + O2 = (S)-2,3-epoxysqualene + oxidized [NADPH--hemoprotein reductase] + H2O + H(+)</text>
        <dbReference type="Rhea" id="RHEA:25282"/>
        <dbReference type="Rhea" id="RHEA-COMP:11964"/>
        <dbReference type="Rhea" id="RHEA-COMP:11965"/>
        <dbReference type="ChEBI" id="CHEBI:15377"/>
        <dbReference type="ChEBI" id="CHEBI:15378"/>
        <dbReference type="ChEBI" id="CHEBI:15379"/>
        <dbReference type="ChEBI" id="CHEBI:15440"/>
        <dbReference type="ChEBI" id="CHEBI:15441"/>
        <dbReference type="ChEBI" id="CHEBI:57618"/>
        <dbReference type="ChEBI" id="CHEBI:58210"/>
        <dbReference type="EC" id="1.14.14.17"/>
    </reaction>
</comment>
<evidence type="ECO:0000256" key="3">
    <source>
        <dbReference type="ARBA" id="ARBA00004141"/>
    </source>
</evidence>
<dbReference type="FunFam" id="3.50.50.60:FF:000074">
    <property type="entry name" value="Squalene monooxygenase 2"/>
    <property type="match status" value="1"/>
</dbReference>
<reference evidence="17 18" key="1">
    <citation type="submission" date="2020-02" db="EMBL/GenBank/DDBJ databases">
        <authorList>
            <person name="Ma Q."/>
            <person name="Huang Y."/>
            <person name="Song X."/>
            <person name="Pei D."/>
        </authorList>
    </citation>
    <scope>NUCLEOTIDE SEQUENCE [LARGE SCALE GENOMIC DNA]</scope>
    <source>
        <strain evidence="17">Sxm20200214</strain>
        <tissue evidence="17">Leaf</tissue>
    </source>
</reference>
<keyword evidence="11 14" id="KW-0560">Oxidoreductase</keyword>
<comment type="caution">
    <text evidence="17">The sequence shown here is derived from an EMBL/GenBank/DDBJ whole genome shotgun (WGS) entry which is preliminary data.</text>
</comment>
<feature type="transmembrane region" description="Helical" evidence="14">
    <location>
        <begin position="33"/>
        <end position="54"/>
    </location>
</feature>
<feature type="domain" description="Squalene epoxidase" evidence="16">
    <location>
        <begin position="229"/>
        <end position="503"/>
    </location>
</feature>
<dbReference type="Gene3D" id="3.50.50.60">
    <property type="entry name" value="FAD/NAD(P)-binding domain"/>
    <property type="match status" value="1"/>
</dbReference>
<evidence type="ECO:0000256" key="12">
    <source>
        <dbReference type="ARBA" id="ARBA00023136"/>
    </source>
</evidence>
<keyword evidence="10 14" id="KW-1133">Transmembrane helix</keyword>
<dbReference type="PANTHER" id="PTHR10835">
    <property type="entry name" value="SQUALENE MONOOXYGENASE"/>
    <property type="match status" value="1"/>
</dbReference>
<dbReference type="OrthoDB" id="1085504at2759"/>
<comment type="similarity">
    <text evidence="5 14">Belongs to the squalene monooxygenase family.</text>
</comment>
<dbReference type="InterPro" id="IPR006076">
    <property type="entry name" value="FAD-dep_OxRdtase"/>
</dbReference>
<evidence type="ECO:0000256" key="9">
    <source>
        <dbReference type="ARBA" id="ARBA00022827"/>
    </source>
</evidence>
<gene>
    <name evidence="17" type="ORF">Bca52824_029895</name>
</gene>
<feature type="domain" description="FAD dependent oxidoreductase" evidence="15">
    <location>
        <begin position="78"/>
        <end position="108"/>
    </location>
</feature>
<dbReference type="InterPro" id="IPR040125">
    <property type="entry name" value="Squalene_monox"/>
</dbReference>
<sequence>MSNSVPSPNYIYLNLLLSQLSHTDIIQIDKNMVFVEVCLWTLLAFVLTWTAYHVTNRRKKTTKLADGGVEEIRDGGPDVIIVGAGVGGSALAYALAKDGRRVHVIERNLKEPERMMGEFMQPGGRLLLSKLDLQDCLEGIDAQKVTGLTLYKDGKEAPAPFPVEGNNFPYEPSGRMFYNGRFVQRLRQKASSLPNVWLEEGTVRSMVEENGVIKGVTYKNSSGQETTAFAPLTVVCDGCYSNLRRSLNDNNAEVISYTVGYVSKNCRLEEPEKLHLIMAKPSFTMLYQISSTDVRCGFELFSNYFPSIANGEMASFAKNDIAPQVPPKLRKIFLKGIEEGANIKVTPGKRMSATLSRKKGVIVLGDAFNMRHPAIASGMMVLLSDILILRRLLQPLGNLGDVDKVSEVIKSFYVKRKPMSATVNTLGNAFSQVLIASTDQAREAMRQGCYDYLSSGGLRTSGMMALFGGMNPRPLSLIYHLFAITLSSIGQLLSPFPSPLRIWHSLRLCGVSLKLLIPHLKAEGVIQMMSPTNAAVYRKTYMTAV</sequence>
<keyword evidence="12 14" id="KW-0472">Membrane</keyword>
<evidence type="ECO:0000256" key="1">
    <source>
        <dbReference type="ARBA" id="ARBA00001974"/>
    </source>
</evidence>
<dbReference type="GO" id="GO:0005783">
    <property type="term" value="C:endoplasmic reticulum"/>
    <property type="evidence" value="ECO:0007669"/>
    <property type="project" value="TreeGrafter"/>
</dbReference>
<protein>
    <recommendedName>
        <fullName evidence="6 14">Squalene monooxygenase</fullName>
        <ecNumber evidence="6 14">1.14.14.17</ecNumber>
    </recommendedName>
</protein>
<evidence type="ECO:0000256" key="14">
    <source>
        <dbReference type="RuleBase" id="RU367121"/>
    </source>
</evidence>
<evidence type="ECO:0000256" key="5">
    <source>
        <dbReference type="ARBA" id="ARBA00008802"/>
    </source>
</evidence>
<dbReference type="GO" id="GO:0016020">
    <property type="term" value="C:membrane"/>
    <property type="evidence" value="ECO:0007669"/>
    <property type="project" value="UniProtKB-SubCell"/>
</dbReference>
<evidence type="ECO:0000313" key="17">
    <source>
        <dbReference type="EMBL" id="KAG2301244.1"/>
    </source>
</evidence>
<keyword evidence="18" id="KW-1185">Reference proteome</keyword>